<dbReference type="InterPro" id="IPR005151">
    <property type="entry name" value="Tail-specific_protease"/>
</dbReference>
<protein>
    <recommendedName>
        <fullName evidence="8">PDZ domain-containing protein</fullName>
    </recommendedName>
</protein>
<evidence type="ECO:0000256" key="2">
    <source>
        <dbReference type="ARBA" id="ARBA00022670"/>
    </source>
</evidence>
<evidence type="ECO:0000256" key="7">
    <source>
        <dbReference type="SAM" id="Phobius"/>
    </source>
</evidence>
<dbReference type="GO" id="GO:0007165">
    <property type="term" value="P:signal transduction"/>
    <property type="evidence" value="ECO:0007669"/>
    <property type="project" value="TreeGrafter"/>
</dbReference>
<dbReference type="EMBL" id="PHEX01000010">
    <property type="protein sequence ID" value="PKQ28625.1"/>
    <property type="molecule type" value="Genomic_DNA"/>
</dbReference>
<sequence>MDEEQGNTPQYQRPPPLLAPPSPPALRKRLSRSSVIATGILVVLIAAGALTGIGLVINRALARKKAFSFDLREQSAYTNAMFDIKSYYLKPYDETRIEAAASVAVEKEKKKGVTSFARLTGVGVNALIKALGDPHSNYMTPNENKRMEQDLSGSFFGVGFTLRMYKGRPKVVSVIKGSPSDKASVKSADIIMSVDGMDTKGKRLDNVVLHIRGRQGTKVKIEIERGGKTLNFVITRKKIQIPDFESDLVDGKYGVIRLFEFNRGVGRKVRAVVKDLQARGAQGFILDLRNNPGGLLDEAVQVSSVFVPDGVIVSYQTKGNKKVNEKASGGVETARPLVVLVNGGSASSSEIVAGALKDRERAVLVGIRTYGKGSVQKVFALGDGSAVKLTISLYYLPKGESIDGKGIQPHVVVEDKSDQAKEEAAQFDKAKQALENMIEGKPPISLLPETLPIAA</sequence>
<dbReference type="Proteomes" id="UP000233654">
    <property type="component" value="Unassembled WGS sequence"/>
</dbReference>
<dbReference type="SUPFAM" id="SSF52096">
    <property type="entry name" value="ClpP/crotonase"/>
    <property type="match status" value="1"/>
</dbReference>
<dbReference type="Gene3D" id="3.30.750.44">
    <property type="match status" value="1"/>
</dbReference>
<dbReference type="CDD" id="cd07560">
    <property type="entry name" value="Peptidase_S41_CPP"/>
    <property type="match status" value="1"/>
</dbReference>
<dbReference type="SMART" id="SM00228">
    <property type="entry name" value="PDZ"/>
    <property type="match status" value="1"/>
</dbReference>
<dbReference type="PROSITE" id="PS50106">
    <property type="entry name" value="PDZ"/>
    <property type="match status" value="1"/>
</dbReference>
<gene>
    <name evidence="9" type="ORF">CVT63_01915</name>
</gene>
<dbReference type="Pfam" id="PF13180">
    <property type="entry name" value="PDZ_2"/>
    <property type="match status" value="1"/>
</dbReference>
<accession>A0A2N3G7C0</accession>
<keyword evidence="3 5" id="KW-0378">Hydrolase</keyword>
<keyword evidence="4 5" id="KW-0720">Serine protease</keyword>
<feature type="domain" description="PDZ" evidence="8">
    <location>
        <begin position="144"/>
        <end position="238"/>
    </location>
</feature>
<dbReference type="SUPFAM" id="SSF50156">
    <property type="entry name" value="PDZ domain-like"/>
    <property type="match status" value="1"/>
</dbReference>
<comment type="similarity">
    <text evidence="1 5">Belongs to the peptidase S41A family.</text>
</comment>
<feature type="compositionally biased region" description="Polar residues" evidence="6">
    <location>
        <begin position="1"/>
        <end position="11"/>
    </location>
</feature>
<dbReference type="GO" id="GO:0004175">
    <property type="term" value="F:endopeptidase activity"/>
    <property type="evidence" value="ECO:0007669"/>
    <property type="project" value="TreeGrafter"/>
</dbReference>
<dbReference type="Pfam" id="PF03572">
    <property type="entry name" value="Peptidase_S41"/>
    <property type="match status" value="1"/>
</dbReference>
<dbReference type="InterPro" id="IPR036034">
    <property type="entry name" value="PDZ_sf"/>
</dbReference>
<evidence type="ECO:0000256" key="1">
    <source>
        <dbReference type="ARBA" id="ARBA00009179"/>
    </source>
</evidence>
<dbReference type="PANTHER" id="PTHR32060:SF30">
    <property type="entry name" value="CARBOXY-TERMINAL PROCESSING PROTEASE CTPA"/>
    <property type="match status" value="1"/>
</dbReference>
<dbReference type="InterPro" id="IPR004447">
    <property type="entry name" value="Peptidase_S41A"/>
</dbReference>
<dbReference type="AlphaFoldDB" id="A0A2N3G7C0"/>
<dbReference type="GO" id="GO:0008236">
    <property type="term" value="F:serine-type peptidase activity"/>
    <property type="evidence" value="ECO:0007669"/>
    <property type="project" value="UniProtKB-KW"/>
</dbReference>
<organism evidence="9 10">
    <name type="scientific">Candidatus Anoxymicrobium japonicum</name>
    <dbReference type="NCBI Taxonomy" id="2013648"/>
    <lineage>
        <taxon>Bacteria</taxon>
        <taxon>Bacillati</taxon>
        <taxon>Actinomycetota</taxon>
        <taxon>Candidatus Geothermincolia</taxon>
        <taxon>Candidatus Geothermincolales</taxon>
        <taxon>Candidatus Anoxymicrobiaceae</taxon>
        <taxon>Candidatus Anoxymicrobium</taxon>
    </lineage>
</organism>
<dbReference type="GO" id="GO:0030288">
    <property type="term" value="C:outer membrane-bounded periplasmic space"/>
    <property type="evidence" value="ECO:0007669"/>
    <property type="project" value="TreeGrafter"/>
</dbReference>
<keyword evidence="7" id="KW-0472">Membrane</keyword>
<proteinExistence type="inferred from homology"/>
<dbReference type="Gene3D" id="2.30.42.10">
    <property type="match status" value="1"/>
</dbReference>
<dbReference type="PANTHER" id="PTHR32060">
    <property type="entry name" value="TAIL-SPECIFIC PROTEASE"/>
    <property type="match status" value="1"/>
</dbReference>
<dbReference type="Gene3D" id="3.90.226.10">
    <property type="entry name" value="2-enoyl-CoA Hydratase, Chain A, domain 1"/>
    <property type="match status" value="1"/>
</dbReference>
<dbReference type="InterPro" id="IPR001478">
    <property type="entry name" value="PDZ"/>
</dbReference>
<evidence type="ECO:0000313" key="10">
    <source>
        <dbReference type="Proteomes" id="UP000233654"/>
    </source>
</evidence>
<comment type="caution">
    <text evidence="9">The sequence shown here is derived from an EMBL/GenBank/DDBJ whole genome shotgun (WGS) entry which is preliminary data.</text>
</comment>
<feature type="transmembrane region" description="Helical" evidence="7">
    <location>
        <begin position="35"/>
        <end position="57"/>
    </location>
</feature>
<name>A0A2N3G7C0_9ACTN</name>
<keyword evidence="7" id="KW-1133">Transmembrane helix</keyword>
<keyword evidence="7" id="KW-0812">Transmembrane</keyword>
<feature type="region of interest" description="Disordered" evidence="6">
    <location>
        <begin position="1"/>
        <end position="25"/>
    </location>
</feature>
<evidence type="ECO:0000256" key="3">
    <source>
        <dbReference type="ARBA" id="ARBA00022801"/>
    </source>
</evidence>
<evidence type="ECO:0000313" key="9">
    <source>
        <dbReference type="EMBL" id="PKQ28625.1"/>
    </source>
</evidence>
<feature type="compositionally biased region" description="Pro residues" evidence="6">
    <location>
        <begin position="12"/>
        <end position="24"/>
    </location>
</feature>
<dbReference type="InterPro" id="IPR029045">
    <property type="entry name" value="ClpP/crotonase-like_dom_sf"/>
</dbReference>
<dbReference type="GO" id="GO:0006508">
    <property type="term" value="P:proteolysis"/>
    <property type="evidence" value="ECO:0007669"/>
    <property type="project" value="UniProtKB-KW"/>
</dbReference>
<reference evidence="9 10" key="1">
    <citation type="journal article" date="2017" name="ISME J.">
        <title>Potential for microbial H2 and metal transformations associated with novel bacteria and archaea in deep terrestrial subsurface sediments.</title>
        <authorList>
            <person name="Hernsdorf A.W."/>
            <person name="Amano Y."/>
            <person name="Miyakawa K."/>
            <person name="Ise K."/>
            <person name="Suzuki Y."/>
            <person name="Anantharaman K."/>
            <person name="Probst A."/>
            <person name="Burstein D."/>
            <person name="Thomas B.C."/>
            <person name="Banfield J.F."/>
        </authorList>
    </citation>
    <scope>NUCLEOTIDE SEQUENCE [LARGE SCALE GENOMIC DNA]</scope>
    <source>
        <strain evidence="9">HGW-Actinobacteria-3</strain>
    </source>
</reference>
<dbReference type="CDD" id="cd06782">
    <property type="entry name" value="cpPDZ_CPP-like"/>
    <property type="match status" value="1"/>
</dbReference>
<evidence type="ECO:0000256" key="4">
    <source>
        <dbReference type="ARBA" id="ARBA00022825"/>
    </source>
</evidence>
<evidence type="ECO:0000259" key="8">
    <source>
        <dbReference type="PROSITE" id="PS50106"/>
    </source>
</evidence>
<evidence type="ECO:0000256" key="6">
    <source>
        <dbReference type="SAM" id="MobiDB-lite"/>
    </source>
</evidence>
<dbReference type="NCBIfam" id="TIGR00225">
    <property type="entry name" value="prc"/>
    <property type="match status" value="1"/>
</dbReference>
<evidence type="ECO:0000256" key="5">
    <source>
        <dbReference type="RuleBase" id="RU004404"/>
    </source>
</evidence>
<keyword evidence="2 5" id="KW-0645">Protease</keyword>
<dbReference type="SMART" id="SM00245">
    <property type="entry name" value="TSPc"/>
    <property type="match status" value="1"/>
</dbReference>